<keyword evidence="3" id="KW-1185">Reference proteome</keyword>
<dbReference type="PANTHER" id="PTHR43640:SF1">
    <property type="entry name" value="THIOREDOXIN-DEPENDENT PEROXIREDOXIN"/>
    <property type="match status" value="1"/>
</dbReference>
<evidence type="ECO:0000259" key="1">
    <source>
        <dbReference type="PROSITE" id="PS51352"/>
    </source>
</evidence>
<dbReference type="GO" id="GO:0016491">
    <property type="term" value="F:oxidoreductase activity"/>
    <property type="evidence" value="ECO:0007669"/>
    <property type="project" value="InterPro"/>
</dbReference>
<dbReference type="Gene3D" id="3.40.30.10">
    <property type="entry name" value="Glutaredoxin"/>
    <property type="match status" value="1"/>
</dbReference>
<dbReference type="EMBL" id="AFOC01000095">
    <property type="protein sequence ID" value="EGV50260.1"/>
    <property type="molecule type" value="Genomic_DNA"/>
</dbReference>
<name>G2DGK2_9GAMM</name>
<dbReference type="PROSITE" id="PS51352">
    <property type="entry name" value="THIOREDOXIN_2"/>
    <property type="match status" value="1"/>
</dbReference>
<evidence type="ECO:0000313" key="3">
    <source>
        <dbReference type="Proteomes" id="UP000004491"/>
    </source>
</evidence>
<dbReference type="CDD" id="cd02969">
    <property type="entry name" value="PRX_like1"/>
    <property type="match status" value="1"/>
</dbReference>
<evidence type="ECO:0000313" key="2">
    <source>
        <dbReference type="EMBL" id="EGV50260.1"/>
    </source>
</evidence>
<dbReference type="PATRIC" id="fig|1048808.3.peg.2788"/>
<dbReference type="Proteomes" id="UP000004491">
    <property type="component" value="Unassembled WGS sequence"/>
</dbReference>
<gene>
    <name evidence="2" type="ORF">Rifp1Sym_dp00090</name>
</gene>
<dbReference type="InterPro" id="IPR036249">
    <property type="entry name" value="Thioredoxin-like_sf"/>
</dbReference>
<dbReference type="Pfam" id="PF00578">
    <property type="entry name" value="AhpC-TSA"/>
    <property type="match status" value="1"/>
</dbReference>
<sequence>MWLSLVKGGDFTPGFAFCIMPAGISINYSQGCKSMVSLQTPVCDFGHGAPEFSLPGVDGRVWSLGECRGEKGLLVMFICNHCPYVKAIRDRIVRDARELKSLGVNSVAIMSNDPSEYPEDSFENMQRVAEEFDFPFPYLLDQTQAVAKAYGAVCTPDFFGYNASLELQYRGRLDESRKQAAAADVRRDLFEAMKQVAETAQGPQQQIPSMGCSIKWLDE</sequence>
<protein>
    <submittedName>
        <fullName evidence="2">AhpC/TSA family protein</fullName>
    </submittedName>
</protein>
<dbReference type="InterPro" id="IPR047262">
    <property type="entry name" value="PRX-like1"/>
</dbReference>
<dbReference type="GO" id="GO:0016209">
    <property type="term" value="F:antioxidant activity"/>
    <property type="evidence" value="ECO:0007669"/>
    <property type="project" value="InterPro"/>
</dbReference>
<comment type="caution">
    <text evidence="2">The sequence shown here is derived from an EMBL/GenBank/DDBJ whole genome shotgun (WGS) entry which is preliminary data.</text>
</comment>
<dbReference type="InterPro" id="IPR013766">
    <property type="entry name" value="Thioredoxin_domain"/>
</dbReference>
<reference evidence="2" key="1">
    <citation type="journal article" date="2011" name="ISME J.">
        <title>The endosymbionts of the deep-sea tubeworms Riftia pachyptila and Tevnia jerichonana share an identical physiology as revealed by proteogenomic analyses.</title>
        <authorList>
            <person name="Gardebrecht A."/>
            <person name="Markert S."/>
            <person name="Felbeck H."/>
            <person name="Thuermer A."/>
            <person name="Albrecht D."/>
            <person name="Wollherr A."/>
            <person name="Kabisch J."/>
            <person name="Lehmann R."/>
            <person name="Daniel R."/>
            <person name="Liesegang H."/>
            <person name="Hecker M."/>
            <person name="Sievert S.M."/>
            <person name="Schweder T."/>
        </authorList>
    </citation>
    <scope>NUCLEOTIDE SEQUENCE [LARGE SCALE GENOMIC DNA]</scope>
</reference>
<accession>G2DGK2</accession>
<organism evidence="2 3">
    <name type="scientific">endosymbiont of Riftia pachyptila</name>
    <name type="common">vent Ph05</name>
    <dbReference type="NCBI Taxonomy" id="1048808"/>
    <lineage>
        <taxon>Bacteria</taxon>
        <taxon>Pseudomonadati</taxon>
        <taxon>Pseudomonadota</taxon>
        <taxon>Gammaproteobacteria</taxon>
        <taxon>sulfur-oxidizing symbionts</taxon>
    </lineage>
</organism>
<dbReference type="PANTHER" id="PTHR43640">
    <property type="entry name" value="OS07G0260300 PROTEIN"/>
    <property type="match status" value="1"/>
</dbReference>
<dbReference type="AlphaFoldDB" id="G2DGK2"/>
<dbReference type="SUPFAM" id="SSF52833">
    <property type="entry name" value="Thioredoxin-like"/>
    <property type="match status" value="1"/>
</dbReference>
<dbReference type="InterPro" id="IPR000866">
    <property type="entry name" value="AhpC/TSA"/>
</dbReference>
<feature type="domain" description="Thioredoxin" evidence="1">
    <location>
        <begin position="43"/>
        <end position="178"/>
    </location>
</feature>
<proteinExistence type="predicted"/>